<dbReference type="PATRIC" id="fig|55802.8.peg.1454"/>
<dbReference type="RefSeq" id="WP_235507086.1">
    <property type="nucleotide sequence ID" value="NZ_CP013050.1"/>
</dbReference>
<dbReference type="Pfam" id="PF10706">
    <property type="entry name" value="Aminoglyc_resit"/>
    <property type="match status" value="1"/>
</dbReference>
<evidence type="ECO:0008006" key="3">
    <source>
        <dbReference type="Google" id="ProtNLM"/>
    </source>
</evidence>
<accession>A0A0S1XC76</accession>
<gene>
    <name evidence="1" type="ORF">TBCH5v1_1476</name>
</gene>
<dbReference type="SUPFAM" id="SSF81301">
    <property type="entry name" value="Nucleotidyltransferase"/>
    <property type="match status" value="1"/>
</dbReference>
<name>A0A0S1XC76_THEBA</name>
<organism evidence="1 2">
    <name type="scientific">Thermococcus barophilus</name>
    <dbReference type="NCBI Taxonomy" id="55802"/>
    <lineage>
        <taxon>Archaea</taxon>
        <taxon>Methanobacteriati</taxon>
        <taxon>Methanobacteriota</taxon>
        <taxon>Thermococci</taxon>
        <taxon>Thermococcales</taxon>
        <taxon>Thermococcaceae</taxon>
        <taxon>Thermococcus</taxon>
    </lineage>
</organism>
<dbReference type="Gene3D" id="3.30.460.40">
    <property type="match status" value="1"/>
</dbReference>
<evidence type="ECO:0000313" key="2">
    <source>
        <dbReference type="Proteomes" id="UP000066042"/>
    </source>
</evidence>
<dbReference type="GeneID" id="26136721"/>
<dbReference type="EMBL" id="CP013050">
    <property type="protein sequence ID" value="ALM75393.1"/>
    <property type="molecule type" value="Genomic_DNA"/>
</dbReference>
<proteinExistence type="predicted"/>
<dbReference type="Proteomes" id="UP000066042">
    <property type="component" value="Chromosome"/>
</dbReference>
<evidence type="ECO:0000313" key="1">
    <source>
        <dbReference type="EMBL" id="ALM75393.1"/>
    </source>
</evidence>
<dbReference type="InterPro" id="IPR043519">
    <property type="entry name" value="NT_sf"/>
</dbReference>
<protein>
    <recommendedName>
        <fullName evidence="3">Nucleotidyltransferase</fullName>
    </recommendedName>
</protein>
<sequence length="110" mass="12609">MNWVVTGSLGFALQGVPVEPHDIDIQTDKEGAYEIERLFSEFVIKKVTFSSTEKIRSHFGALMIDGIKVEIMGDIQKKVNDEWEPPVDINRYKRFVQIEGMKIPVLDLEL</sequence>
<dbReference type="InterPro" id="IPR019646">
    <property type="entry name" value="Aminoglyc_AdlTrfase"/>
</dbReference>
<reference evidence="1 2" key="1">
    <citation type="journal article" date="2016" name="Genome Announc.">
        <title>Complete genome sequence of the hyperthermophilic and piezophilic archaeon Thermococcus barophilus Ch5, capable of growth at the expense of hydrogenogenesis from carbon monoxide and formate.</title>
        <authorList>
            <person name="Oger P."/>
            <person name="Sokolova T.G."/>
            <person name="Kozhevnikova D.A."/>
            <person name="Taranov E.A."/>
            <person name="Vannier P."/>
            <person name="Lee H.S."/>
            <person name="Kwon K.K."/>
            <person name="Kang S.G."/>
            <person name="Lee J.H."/>
            <person name="Bonch-Osmolovskaya E.A."/>
            <person name="Lebedinsky A.V."/>
        </authorList>
    </citation>
    <scope>NUCLEOTIDE SEQUENCE [LARGE SCALE GENOMIC DNA]</scope>
    <source>
        <strain evidence="2">Ch5</strain>
    </source>
</reference>
<dbReference type="AlphaFoldDB" id="A0A0S1XC76"/>